<proteinExistence type="predicted"/>
<dbReference type="Pfam" id="PF09546">
    <property type="entry name" value="Spore_III_AE"/>
    <property type="match status" value="1"/>
</dbReference>
<evidence type="ECO:0000256" key="1">
    <source>
        <dbReference type="SAM" id="MobiDB-lite"/>
    </source>
</evidence>
<dbReference type="EMBL" id="QGGL01000010">
    <property type="protein sequence ID" value="PWK11501.1"/>
    <property type="molecule type" value="Genomic_DNA"/>
</dbReference>
<feature type="transmembrane region" description="Helical" evidence="2">
    <location>
        <begin position="208"/>
        <end position="233"/>
    </location>
</feature>
<name>A0A316D7V0_9BACL</name>
<gene>
    <name evidence="3" type="ORF">C7459_11030</name>
</gene>
<keyword evidence="2" id="KW-1133">Transmembrane helix</keyword>
<dbReference type="AlphaFoldDB" id="A0A316D7V0"/>
<comment type="caution">
    <text evidence="3">The sequence shown here is derived from an EMBL/GenBank/DDBJ whole genome shotgun (WGS) entry which is preliminary data.</text>
</comment>
<reference evidence="3 4" key="1">
    <citation type="submission" date="2018-05" db="EMBL/GenBank/DDBJ databases">
        <title>Genomic Encyclopedia of Type Strains, Phase IV (KMG-IV): sequencing the most valuable type-strain genomes for metagenomic binning, comparative biology and taxonomic classification.</title>
        <authorList>
            <person name="Goeker M."/>
        </authorList>
    </citation>
    <scope>NUCLEOTIDE SEQUENCE [LARGE SCALE GENOMIC DNA]</scope>
    <source>
        <strain evidence="3 4">DSM 18773</strain>
    </source>
</reference>
<protein>
    <submittedName>
        <fullName evidence="3">Stage III sporulation protein AE</fullName>
    </submittedName>
</protein>
<feature type="transmembrane region" description="Helical" evidence="2">
    <location>
        <begin position="395"/>
        <end position="419"/>
    </location>
</feature>
<keyword evidence="4" id="KW-1185">Reference proteome</keyword>
<feature type="transmembrane region" description="Helical" evidence="2">
    <location>
        <begin position="351"/>
        <end position="375"/>
    </location>
</feature>
<feature type="compositionally biased region" description="Low complexity" evidence="1">
    <location>
        <begin position="45"/>
        <end position="63"/>
    </location>
</feature>
<keyword evidence="2" id="KW-0812">Transmembrane</keyword>
<dbReference type="NCBIfam" id="TIGR02829">
    <property type="entry name" value="spore_III_AE"/>
    <property type="match status" value="1"/>
</dbReference>
<organism evidence="3 4">
    <name type="scientific">Tumebacillus permanentifrigoris</name>
    <dbReference type="NCBI Taxonomy" id="378543"/>
    <lineage>
        <taxon>Bacteria</taxon>
        <taxon>Bacillati</taxon>
        <taxon>Bacillota</taxon>
        <taxon>Bacilli</taxon>
        <taxon>Bacillales</taxon>
        <taxon>Alicyclobacillaceae</taxon>
        <taxon>Tumebacillus</taxon>
    </lineage>
</organism>
<feature type="transmembrane region" description="Helical" evidence="2">
    <location>
        <begin position="239"/>
        <end position="257"/>
    </location>
</feature>
<feature type="transmembrane region" description="Helical" evidence="2">
    <location>
        <begin position="107"/>
        <end position="129"/>
    </location>
</feature>
<sequence>MRLNQKRTTKTRYTWLFTWLALMIAVSVGNLTSAYAEGTSPPPATQTVPTTAQQPPQQSPSASLTDPLVEQQLSQLDLHDFDQFMDEIVQEYGDYLPAEVKGHVGDLVLHGHLGTVFQGLLTGLIKYLFHELFLNSRLLGTIIVLAVFAAILENMQTAFEGNNVSKIAHTICFLVLMLLAVQSFAAATGYAKDAISTMVDFMTATIPMYLALLASTGGVASAAMIHPLIVFLINVIGDLIQYVIFPLIFFSAILNLVSKLSSRYQVTQLAGFLKTTAVWIMGVFFTIFLGVVSVQGAAGAVADGVSLKAAKYVSSNFVPIVGKLFSDAADTVVGASLIVKNALGITGAGVLLLLAAFPAIKILSLAIVYNVSAAIMQPLGNSPIIACLSTIGKSLILVFAALATVGFMFFLAVTVIIAAGNLSVMVR</sequence>
<keyword evidence="2" id="KW-0472">Membrane</keyword>
<feature type="transmembrane region" description="Helical" evidence="2">
    <location>
        <begin position="138"/>
        <end position="155"/>
    </location>
</feature>
<feature type="region of interest" description="Disordered" evidence="1">
    <location>
        <begin position="36"/>
        <end position="66"/>
    </location>
</feature>
<evidence type="ECO:0000256" key="2">
    <source>
        <dbReference type="SAM" id="Phobius"/>
    </source>
</evidence>
<dbReference type="InterPro" id="IPR014194">
    <property type="entry name" value="Spore_III_AE"/>
</dbReference>
<evidence type="ECO:0000313" key="4">
    <source>
        <dbReference type="Proteomes" id="UP000245634"/>
    </source>
</evidence>
<feature type="transmembrane region" description="Helical" evidence="2">
    <location>
        <begin position="278"/>
        <end position="300"/>
    </location>
</feature>
<feature type="transmembrane region" description="Helical" evidence="2">
    <location>
        <begin position="167"/>
        <end position="187"/>
    </location>
</feature>
<evidence type="ECO:0000313" key="3">
    <source>
        <dbReference type="EMBL" id="PWK11501.1"/>
    </source>
</evidence>
<dbReference type="RefSeq" id="WP_245884518.1">
    <property type="nucleotide sequence ID" value="NZ_QGGL01000010.1"/>
</dbReference>
<accession>A0A316D7V0</accession>
<dbReference type="Proteomes" id="UP000245634">
    <property type="component" value="Unassembled WGS sequence"/>
</dbReference>